<evidence type="ECO:0008006" key="3">
    <source>
        <dbReference type="Google" id="ProtNLM"/>
    </source>
</evidence>
<gene>
    <name evidence="1" type="ORF">G3T37_08930</name>
</gene>
<dbReference type="EMBL" id="JAAGWZ010000002">
    <property type="protein sequence ID" value="NEM91480.1"/>
    <property type="molecule type" value="Genomic_DNA"/>
</dbReference>
<dbReference type="Proteomes" id="UP000479756">
    <property type="component" value="Unassembled WGS sequence"/>
</dbReference>
<evidence type="ECO:0000313" key="1">
    <source>
        <dbReference type="EMBL" id="NEM91480.1"/>
    </source>
</evidence>
<sequence length="124" mass="13160">MTIGSKLQIKSPATVSVLGAPEGIDLELPDGCTRSDDPASASDSSVVIAFVRTASGIDTVAAPVIVAARDDRLAWIAYPKAGQLSTDLNRDSLAQLVRDRGGQPVRQVAIDDTWSALRFRPQSR</sequence>
<protein>
    <recommendedName>
        <fullName evidence="3">DUF3052 domain-containing protein</fullName>
    </recommendedName>
</protein>
<comment type="caution">
    <text evidence="1">The sequence shown here is derived from an EMBL/GenBank/DDBJ whole genome shotgun (WGS) entry which is preliminary data.</text>
</comment>
<dbReference type="RefSeq" id="WP_163473230.1">
    <property type="nucleotide sequence ID" value="NZ_JAAGWZ010000002.1"/>
</dbReference>
<accession>A0A7C9TRG9</accession>
<proteinExistence type="predicted"/>
<name>A0A7C9TRG9_9MICO</name>
<dbReference type="AlphaFoldDB" id="A0A7C9TRG9"/>
<keyword evidence="2" id="KW-1185">Reference proteome</keyword>
<reference evidence="1 2" key="1">
    <citation type="journal article" date="2014" name="Int. J. Syst. Evol. Microbiol.">
        <title>Description of Galbitalea soli gen. nov., sp. nov., and Frondihabitans sucicola sp. nov.</title>
        <authorList>
            <person name="Kim S.J."/>
            <person name="Lim J.M."/>
            <person name="Ahn J.H."/>
            <person name="Weon H.Y."/>
            <person name="Hamada M."/>
            <person name="Suzuki K."/>
            <person name="Ahn T.Y."/>
            <person name="Kwon S.W."/>
        </authorList>
    </citation>
    <scope>NUCLEOTIDE SEQUENCE [LARGE SCALE GENOMIC DNA]</scope>
    <source>
        <strain evidence="1 2">NBRC 108727</strain>
    </source>
</reference>
<evidence type="ECO:0000313" key="2">
    <source>
        <dbReference type="Proteomes" id="UP000479756"/>
    </source>
</evidence>
<organism evidence="1 2">
    <name type="scientific">Galbitalea soli</name>
    <dbReference type="NCBI Taxonomy" id="1268042"/>
    <lineage>
        <taxon>Bacteria</taxon>
        <taxon>Bacillati</taxon>
        <taxon>Actinomycetota</taxon>
        <taxon>Actinomycetes</taxon>
        <taxon>Micrococcales</taxon>
        <taxon>Microbacteriaceae</taxon>
        <taxon>Galbitalea</taxon>
    </lineage>
</organism>